<sequence length="296" mass="31076">MADTPTTRRSLLIIGGAEDKVGRVTVLRRFVRLAGGRRARIVIIPTASSVPDEVIDVYRTVFTRLGAPEVTAINPATRQSSSDPDLAAEVDAATGVFISGGNQLKLSQLIVGTPLGKALLTAYQRGAVIAGTSAGASVMSQFMISMGDEGVTPRQRSSQLTAGLGLLPGVIVDQHFDQRARYGRLLSLVAGSPSLLGMGIDEDTAAEVTDERELSVVGSGAVFVVDARQATTDAHLARRDAPLLVSGATVHTLPYGALFDLETAQLTDFVERYADSAVTSSKDRHDTATAAAALHH</sequence>
<name>A0A0L6CI62_9MICO</name>
<dbReference type="GO" id="GO:0008236">
    <property type="term" value="F:serine-type peptidase activity"/>
    <property type="evidence" value="ECO:0007669"/>
    <property type="project" value="UniProtKB-KW"/>
</dbReference>
<keyword evidence="11" id="KW-1185">Reference proteome</keyword>
<dbReference type="Proteomes" id="UP000037397">
    <property type="component" value="Unassembled WGS sequence"/>
</dbReference>
<comment type="caution">
    <text evidence="10">The sequence shown here is derived from an EMBL/GenBank/DDBJ whole genome shotgun (WGS) entry which is preliminary data.</text>
</comment>
<evidence type="ECO:0000256" key="5">
    <source>
        <dbReference type="ARBA" id="ARBA00015719"/>
    </source>
</evidence>
<dbReference type="OrthoDB" id="9799980at2"/>
<keyword evidence="8" id="KW-0720">Serine protease</keyword>
<proteinExistence type="inferred from homology"/>
<feature type="active site" description="Charge relay system" evidence="9">
    <location>
        <position position="175"/>
    </location>
</feature>
<dbReference type="PANTHER" id="PTHR36175">
    <property type="entry name" value="CYANOPHYCINASE"/>
    <property type="match status" value="1"/>
</dbReference>
<dbReference type="InterPro" id="IPR011811">
    <property type="entry name" value="Peptidase_S51_cyanophycinase"/>
</dbReference>
<accession>A0A0L6CI62</accession>
<dbReference type="EC" id="3.4.15.6" evidence="4"/>
<dbReference type="GO" id="GO:0006508">
    <property type="term" value="P:proteolysis"/>
    <property type="evidence" value="ECO:0007669"/>
    <property type="project" value="UniProtKB-KW"/>
</dbReference>
<dbReference type="PATRIC" id="fig|1631356.3.peg.1679"/>
<feature type="active site" description="Charge relay system" evidence="9">
    <location>
        <position position="133"/>
    </location>
</feature>
<keyword evidence="7" id="KW-0378">Hydrolase</keyword>
<evidence type="ECO:0000256" key="7">
    <source>
        <dbReference type="ARBA" id="ARBA00022801"/>
    </source>
</evidence>
<evidence type="ECO:0000313" key="11">
    <source>
        <dbReference type="Proteomes" id="UP000037397"/>
    </source>
</evidence>
<evidence type="ECO:0000313" key="10">
    <source>
        <dbReference type="EMBL" id="KNX37198.1"/>
    </source>
</evidence>
<dbReference type="InterPro" id="IPR005320">
    <property type="entry name" value="Peptidase_S51"/>
</dbReference>
<evidence type="ECO:0000256" key="4">
    <source>
        <dbReference type="ARBA" id="ARBA00013115"/>
    </source>
</evidence>
<protein>
    <recommendedName>
        <fullName evidence="5">Cyanophycinase</fullName>
        <ecNumber evidence="4">3.4.15.6</ecNumber>
    </recommendedName>
</protein>
<dbReference type="NCBIfam" id="TIGR02069">
    <property type="entry name" value="cyanophycinase"/>
    <property type="match status" value="1"/>
</dbReference>
<dbReference type="InterPro" id="IPR029062">
    <property type="entry name" value="Class_I_gatase-like"/>
</dbReference>
<dbReference type="SUPFAM" id="SSF52317">
    <property type="entry name" value="Class I glutamine amidotransferase-like"/>
    <property type="match status" value="1"/>
</dbReference>
<gene>
    <name evidence="10" type="ORF">VV01_08665</name>
</gene>
<dbReference type="EMBL" id="LAIR01000002">
    <property type="protein sequence ID" value="KNX37198.1"/>
    <property type="molecule type" value="Genomic_DNA"/>
</dbReference>
<dbReference type="GO" id="GO:0008241">
    <property type="term" value="F:peptidyl-dipeptidase activity"/>
    <property type="evidence" value="ECO:0007669"/>
    <property type="project" value="UniProtKB-EC"/>
</dbReference>
<evidence type="ECO:0000256" key="9">
    <source>
        <dbReference type="PIRSR" id="PIRSR032067-1"/>
    </source>
</evidence>
<evidence type="ECO:0000256" key="8">
    <source>
        <dbReference type="ARBA" id="ARBA00022825"/>
    </source>
</evidence>
<comment type="similarity">
    <text evidence="3">Belongs to the peptidase S51 family.</text>
</comment>
<reference evidence="11" key="1">
    <citation type="submission" date="2015-03" db="EMBL/GenBank/DDBJ databases">
        <title>Luteipulveratus halotolerans sp. nov., a novel actinobacterium (Dermacoccaceae) from Sarawak, Malaysia.</title>
        <authorList>
            <person name="Juboi H."/>
            <person name="Basik A."/>
            <person name="Shamsul S.S."/>
            <person name="Arnold P."/>
            <person name="Schmitt E.K."/>
            <person name="Sanglier J.-J."/>
            <person name="Yeo T."/>
        </authorList>
    </citation>
    <scope>NUCLEOTIDE SEQUENCE [LARGE SCALE GENOMIC DNA]</scope>
    <source>
        <strain evidence="11">C296001</strain>
    </source>
</reference>
<comment type="catalytic activity">
    <reaction evidence="1">
        <text>[L-4-(L-arginin-2-N-yl)aspartate](n) + H2O = [L-4-(L-arginin-2-N-yl)aspartate](n-1) + L-4-(L-arginin-2-N-yl)aspartate</text>
        <dbReference type="Rhea" id="RHEA:12845"/>
        <dbReference type="Rhea" id="RHEA-COMP:13728"/>
        <dbReference type="Rhea" id="RHEA-COMP:13734"/>
        <dbReference type="ChEBI" id="CHEBI:15377"/>
        <dbReference type="ChEBI" id="CHEBI:137986"/>
        <dbReference type="ChEBI" id="CHEBI:137991"/>
        <dbReference type="EC" id="3.4.15.6"/>
    </reaction>
</comment>
<evidence type="ECO:0000256" key="6">
    <source>
        <dbReference type="ARBA" id="ARBA00022670"/>
    </source>
</evidence>
<evidence type="ECO:0000256" key="1">
    <source>
        <dbReference type="ARBA" id="ARBA00001092"/>
    </source>
</evidence>
<dbReference type="CDD" id="cd03145">
    <property type="entry name" value="GAT1_cyanophycinase"/>
    <property type="match status" value="1"/>
</dbReference>
<comment type="function">
    <text evidence="2">Exopeptidase that catalyzes the hydrolytic cleavage of multi-L-arginyl-poly-L-aspartic acid (cyanophycin; a water-insoluble reserve polymer) into aspartate-arginine dipeptides.</text>
</comment>
<keyword evidence="6" id="KW-0645">Protease</keyword>
<evidence type="ECO:0000256" key="3">
    <source>
        <dbReference type="ARBA" id="ARBA00006534"/>
    </source>
</evidence>
<feature type="active site" description="Charge relay system" evidence="9">
    <location>
        <position position="202"/>
    </location>
</feature>
<dbReference type="RefSeq" id="WP_050669529.1">
    <property type="nucleotide sequence ID" value="NZ_LAIR01000002.1"/>
</dbReference>
<organism evidence="10 11">
    <name type="scientific">Luteipulveratus halotolerans</name>
    <dbReference type="NCBI Taxonomy" id="1631356"/>
    <lineage>
        <taxon>Bacteria</taxon>
        <taxon>Bacillati</taxon>
        <taxon>Actinomycetota</taxon>
        <taxon>Actinomycetes</taxon>
        <taxon>Micrococcales</taxon>
        <taxon>Dermacoccaceae</taxon>
        <taxon>Luteipulveratus</taxon>
    </lineage>
</organism>
<dbReference type="PIRSF" id="PIRSF032067">
    <property type="entry name" value="Cyanophycinase"/>
    <property type="match status" value="1"/>
</dbReference>
<dbReference type="AlphaFoldDB" id="A0A0L6CI62"/>
<dbReference type="Pfam" id="PF03575">
    <property type="entry name" value="Peptidase_S51"/>
    <property type="match status" value="1"/>
</dbReference>
<dbReference type="STRING" id="1631356.VV01_08665"/>
<dbReference type="Gene3D" id="3.40.50.880">
    <property type="match status" value="1"/>
</dbReference>
<evidence type="ECO:0000256" key="2">
    <source>
        <dbReference type="ARBA" id="ARBA00002039"/>
    </source>
</evidence>
<dbReference type="PANTHER" id="PTHR36175:SF1">
    <property type="entry name" value="CYANOPHYCINASE"/>
    <property type="match status" value="1"/>
</dbReference>